<dbReference type="InterPro" id="IPR018247">
    <property type="entry name" value="EF_Hand_1_Ca_BS"/>
</dbReference>
<keyword evidence="3" id="KW-0106">Calcium</keyword>
<dbReference type="SUPFAM" id="SSF47473">
    <property type="entry name" value="EF-hand"/>
    <property type="match status" value="1"/>
</dbReference>
<feature type="transmembrane region" description="Helical" evidence="4">
    <location>
        <begin position="76"/>
        <end position="95"/>
    </location>
</feature>
<dbReference type="STRING" id="93759.A0A1R3G6B5"/>
<evidence type="ECO:0000256" key="2">
    <source>
        <dbReference type="ARBA" id="ARBA00022737"/>
    </source>
</evidence>
<evidence type="ECO:0000256" key="3">
    <source>
        <dbReference type="ARBA" id="ARBA00022837"/>
    </source>
</evidence>
<dbReference type="Pfam" id="PF13499">
    <property type="entry name" value="EF-hand_7"/>
    <property type="match status" value="1"/>
</dbReference>
<keyword evidence="2" id="KW-0677">Repeat</keyword>
<dbReference type="InterPro" id="IPR039647">
    <property type="entry name" value="EF_hand_pair_protein_CML-like"/>
</dbReference>
<sequence length="269" mass="30402">MDTLRLTTICTSPSPSDVPIYMVNVAAATHPVYFDGCYSCGGSESRSNRMQISSILPLNSMRFNHSTTKGISSTKLMIPQICGIIISLVILNLVITLHDFYLSFRCIVSIFKSFLCIFSCIWNVWAASTTSGKRPLEKDCCTKRNIKKRNQRKETNQAGGADDDRNPCLLEVKMVIEGALCNRENEDKIGGLFEEDEPSLEEVKEAFDVFDENKDGFIDTNELRNVLFSLRFMEASEEDCKRMIKGFDYNLDGRIDLGEFIKVMEKSFA</sequence>
<dbReference type="PANTHER" id="PTHR10891">
    <property type="entry name" value="EF-HAND CALCIUM-BINDING DOMAIN CONTAINING PROTEIN"/>
    <property type="match status" value="1"/>
</dbReference>
<name>A0A1R3G6B5_9ROSI</name>
<dbReference type="Gene3D" id="1.10.238.10">
    <property type="entry name" value="EF-hand"/>
    <property type="match status" value="1"/>
</dbReference>
<dbReference type="InterPro" id="IPR011992">
    <property type="entry name" value="EF-hand-dom_pair"/>
</dbReference>
<feature type="transmembrane region" description="Helical" evidence="4">
    <location>
        <begin position="101"/>
        <end position="125"/>
    </location>
</feature>
<keyword evidence="7" id="KW-1185">Reference proteome</keyword>
<keyword evidence="4" id="KW-0812">Transmembrane</keyword>
<protein>
    <submittedName>
        <fullName evidence="6">Calcium-binding EF-hand</fullName>
    </submittedName>
</protein>
<keyword evidence="1" id="KW-0479">Metal-binding</keyword>
<keyword evidence="4" id="KW-1133">Transmembrane helix</keyword>
<feature type="domain" description="EF-hand" evidence="5">
    <location>
        <begin position="198"/>
        <end position="233"/>
    </location>
</feature>
<dbReference type="OrthoDB" id="26525at2759"/>
<feature type="domain" description="EF-hand" evidence="5">
    <location>
        <begin position="235"/>
        <end position="269"/>
    </location>
</feature>
<organism evidence="6 7">
    <name type="scientific">Corchorus olitorius</name>
    <dbReference type="NCBI Taxonomy" id="93759"/>
    <lineage>
        <taxon>Eukaryota</taxon>
        <taxon>Viridiplantae</taxon>
        <taxon>Streptophyta</taxon>
        <taxon>Embryophyta</taxon>
        <taxon>Tracheophyta</taxon>
        <taxon>Spermatophyta</taxon>
        <taxon>Magnoliopsida</taxon>
        <taxon>eudicotyledons</taxon>
        <taxon>Gunneridae</taxon>
        <taxon>Pentapetalae</taxon>
        <taxon>rosids</taxon>
        <taxon>malvids</taxon>
        <taxon>Malvales</taxon>
        <taxon>Malvaceae</taxon>
        <taxon>Grewioideae</taxon>
        <taxon>Apeibeae</taxon>
        <taxon>Corchorus</taxon>
    </lineage>
</organism>
<dbReference type="FunFam" id="1.10.238.10:FF:000003">
    <property type="entry name" value="Calmodulin A"/>
    <property type="match status" value="1"/>
</dbReference>
<comment type="caution">
    <text evidence="6">The sequence shown here is derived from an EMBL/GenBank/DDBJ whole genome shotgun (WGS) entry which is preliminary data.</text>
</comment>
<dbReference type="GO" id="GO:0005509">
    <property type="term" value="F:calcium ion binding"/>
    <property type="evidence" value="ECO:0007669"/>
    <property type="project" value="InterPro"/>
</dbReference>
<keyword evidence="4" id="KW-0472">Membrane</keyword>
<dbReference type="PROSITE" id="PS00018">
    <property type="entry name" value="EF_HAND_1"/>
    <property type="match status" value="1"/>
</dbReference>
<proteinExistence type="predicted"/>
<dbReference type="PROSITE" id="PS50222">
    <property type="entry name" value="EF_HAND_2"/>
    <property type="match status" value="2"/>
</dbReference>
<reference evidence="7" key="1">
    <citation type="submission" date="2013-09" db="EMBL/GenBank/DDBJ databases">
        <title>Corchorus olitorius genome sequencing.</title>
        <authorList>
            <person name="Alam M."/>
            <person name="Haque M.S."/>
            <person name="Islam M.S."/>
            <person name="Emdad E.M."/>
            <person name="Islam M.M."/>
            <person name="Ahmed B."/>
            <person name="Halim A."/>
            <person name="Hossen Q.M.M."/>
            <person name="Hossain M.Z."/>
            <person name="Ahmed R."/>
            <person name="Khan M.M."/>
            <person name="Islam R."/>
            <person name="Rashid M.M."/>
            <person name="Khan S.A."/>
            <person name="Rahman M.S."/>
            <person name="Alam M."/>
            <person name="Yahiya A.S."/>
            <person name="Khan M.S."/>
            <person name="Azam M.S."/>
            <person name="Haque T."/>
            <person name="Lashkar M.Z.H."/>
            <person name="Akhand A.I."/>
            <person name="Morshed G."/>
            <person name="Roy S."/>
            <person name="Uddin K.S."/>
            <person name="Rabeya T."/>
            <person name="Hossain A.S."/>
            <person name="Chowdhury A."/>
            <person name="Snigdha A.R."/>
            <person name="Mortoza M.S."/>
            <person name="Matin S.A."/>
            <person name="Hoque S.M.E."/>
            <person name="Islam M.K."/>
            <person name="Roy D.K."/>
            <person name="Haider R."/>
            <person name="Moosa M.M."/>
            <person name="Elias S.M."/>
            <person name="Hasan A.M."/>
            <person name="Jahan S."/>
            <person name="Shafiuddin M."/>
            <person name="Mahmood N."/>
            <person name="Shommy N.S."/>
        </authorList>
    </citation>
    <scope>NUCLEOTIDE SEQUENCE [LARGE SCALE GENOMIC DNA]</scope>
    <source>
        <strain evidence="7">cv. O-4</strain>
    </source>
</reference>
<dbReference type="CDD" id="cd00051">
    <property type="entry name" value="EFh"/>
    <property type="match status" value="1"/>
</dbReference>
<dbReference type="EMBL" id="AWUE01023505">
    <property type="protein sequence ID" value="OMO53596.1"/>
    <property type="molecule type" value="Genomic_DNA"/>
</dbReference>
<gene>
    <name evidence="6" type="ORF">COLO4_36694</name>
</gene>
<evidence type="ECO:0000256" key="1">
    <source>
        <dbReference type="ARBA" id="ARBA00022723"/>
    </source>
</evidence>
<dbReference type="AlphaFoldDB" id="A0A1R3G6B5"/>
<evidence type="ECO:0000256" key="4">
    <source>
        <dbReference type="SAM" id="Phobius"/>
    </source>
</evidence>
<dbReference type="SMART" id="SM00054">
    <property type="entry name" value="EFh"/>
    <property type="match status" value="2"/>
</dbReference>
<accession>A0A1R3G6B5</accession>
<evidence type="ECO:0000259" key="5">
    <source>
        <dbReference type="PROSITE" id="PS50222"/>
    </source>
</evidence>
<dbReference type="InterPro" id="IPR002048">
    <property type="entry name" value="EF_hand_dom"/>
</dbReference>
<evidence type="ECO:0000313" key="7">
    <source>
        <dbReference type="Proteomes" id="UP000187203"/>
    </source>
</evidence>
<evidence type="ECO:0000313" key="6">
    <source>
        <dbReference type="EMBL" id="OMO53596.1"/>
    </source>
</evidence>
<dbReference type="Proteomes" id="UP000187203">
    <property type="component" value="Unassembled WGS sequence"/>
</dbReference>